<dbReference type="GO" id="GO:0032259">
    <property type="term" value="P:methylation"/>
    <property type="evidence" value="ECO:0007669"/>
    <property type="project" value="UniProtKB-KW"/>
</dbReference>
<gene>
    <name evidence="5" type="ORF">E6K76_00995</name>
</gene>
<protein>
    <submittedName>
        <fullName evidence="5">Class I SAM-dependent methyltransferase</fullName>
    </submittedName>
</protein>
<dbReference type="EMBL" id="VBOW01000013">
    <property type="protein sequence ID" value="TMQ60602.1"/>
    <property type="molecule type" value="Genomic_DNA"/>
</dbReference>
<evidence type="ECO:0000259" key="4">
    <source>
        <dbReference type="Pfam" id="PF08241"/>
    </source>
</evidence>
<dbReference type="Gene3D" id="3.40.50.150">
    <property type="entry name" value="Vaccinia Virus protein VP39"/>
    <property type="match status" value="1"/>
</dbReference>
<reference evidence="5 6" key="1">
    <citation type="journal article" date="2019" name="Nat. Microbiol.">
        <title>Mediterranean grassland soil C-N compound turnover is dependent on rainfall and depth, and is mediated by genomically divergent microorganisms.</title>
        <authorList>
            <person name="Diamond S."/>
            <person name="Andeer P.F."/>
            <person name="Li Z."/>
            <person name="Crits-Christoph A."/>
            <person name="Burstein D."/>
            <person name="Anantharaman K."/>
            <person name="Lane K.R."/>
            <person name="Thomas B.C."/>
            <person name="Pan C."/>
            <person name="Northen T.R."/>
            <person name="Banfield J.F."/>
        </authorList>
    </citation>
    <scope>NUCLEOTIDE SEQUENCE [LARGE SCALE GENOMIC DNA]</scope>
    <source>
        <strain evidence="5">WS_6</strain>
    </source>
</reference>
<dbReference type="InterPro" id="IPR029063">
    <property type="entry name" value="SAM-dependent_MTases_sf"/>
</dbReference>
<evidence type="ECO:0000256" key="2">
    <source>
        <dbReference type="ARBA" id="ARBA00022679"/>
    </source>
</evidence>
<dbReference type="PANTHER" id="PTHR43464:SF19">
    <property type="entry name" value="UBIQUINONE BIOSYNTHESIS O-METHYLTRANSFERASE, MITOCHONDRIAL"/>
    <property type="match status" value="1"/>
</dbReference>
<evidence type="ECO:0000313" key="6">
    <source>
        <dbReference type="Proteomes" id="UP000316852"/>
    </source>
</evidence>
<feature type="domain" description="Methyltransferase type 11" evidence="4">
    <location>
        <begin position="78"/>
        <end position="173"/>
    </location>
</feature>
<accession>A0A538TAD6</accession>
<dbReference type="AlphaFoldDB" id="A0A538TAD6"/>
<name>A0A538TAD6_UNCEI</name>
<evidence type="ECO:0000313" key="5">
    <source>
        <dbReference type="EMBL" id="TMQ60602.1"/>
    </source>
</evidence>
<dbReference type="InterPro" id="IPR013216">
    <property type="entry name" value="Methyltransf_11"/>
</dbReference>
<keyword evidence="3" id="KW-0949">S-adenosyl-L-methionine</keyword>
<dbReference type="Proteomes" id="UP000316852">
    <property type="component" value="Unassembled WGS sequence"/>
</dbReference>
<dbReference type="Pfam" id="PF08241">
    <property type="entry name" value="Methyltransf_11"/>
    <property type="match status" value="1"/>
</dbReference>
<organism evidence="5 6">
    <name type="scientific">Eiseniibacteriota bacterium</name>
    <dbReference type="NCBI Taxonomy" id="2212470"/>
    <lineage>
        <taxon>Bacteria</taxon>
        <taxon>Candidatus Eiseniibacteriota</taxon>
    </lineage>
</organism>
<dbReference type="GO" id="GO:0008757">
    <property type="term" value="F:S-adenosylmethionine-dependent methyltransferase activity"/>
    <property type="evidence" value="ECO:0007669"/>
    <property type="project" value="InterPro"/>
</dbReference>
<proteinExistence type="predicted"/>
<sequence length="267" mass="30488">MRSIERSGYAMTEDLESPEVVSVLAEMETFQSEFVAATRSIWTPRFPFSGECLYGWSRRWEYPYCWLNLPARLPAKVLDAGSGITFFPFFLEQRGFEVHCADVRRGLSRAFDAANQALKSRVSFRTLSISRLEQSDNTFDAVVCVSVLEHVSDRLKAVREMARVLRPGGRLVLTCDISLDRCGSILPEDFAVMLEELRSVLLSVYPLDLHRPPGLLTTNMARATEPWRLPWRTPTGWLARAIHRIRFSDEFRSIAVVGSVWIKPDRV</sequence>
<keyword evidence="2 5" id="KW-0808">Transferase</keyword>
<comment type="caution">
    <text evidence="5">The sequence shown here is derived from an EMBL/GenBank/DDBJ whole genome shotgun (WGS) entry which is preliminary data.</text>
</comment>
<evidence type="ECO:0000256" key="3">
    <source>
        <dbReference type="ARBA" id="ARBA00022691"/>
    </source>
</evidence>
<dbReference type="CDD" id="cd02440">
    <property type="entry name" value="AdoMet_MTases"/>
    <property type="match status" value="1"/>
</dbReference>
<keyword evidence="1 5" id="KW-0489">Methyltransferase</keyword>
<dbReference type="PANTHER" id="PTHR43464">
    <property type="entry name" value="METHYLTRANSFERASE"/>
    <property type="match status" value="1"/>
</dbReference>
<dbReference type="SUPFAM" id="SSF53335">
    <property type="entry name" value="S-adenosyl-L-methionine-dependent methyltransferases"/>
    <property type="match status" value="1"/>
</dbReference>
<evidence type="ECO:0000256" key="1">
    <source>
        <dbReference type="ARBA" id="ARBA00022603"/>
    </source>
</evidence>